<dbReference type="SUPFAM" id="SSF52402">
    <property type="entry name" value="Adenine nucleotide alpha hydrolases-like"/>
    <property type="match status" value="1"/>
</dbReference>
<proteinExistence type="inferred from homology"/>
<feature type="binding site" evidence="9">
    <location>
        <position position="288"/>
    </location>
    <ligand>
        <name>ATP</name>
        <dbReference type="ChEBI" id="CHEBI:30616"/>
    </ligand>
</feature>
<comment type="catalytic activity">
    <reaction evidence="7">
        <text>L-aspartate + L-glutamine + ATP + H2O = L-asparagine + L-glutamate + AMP + diphosphate + H(+)</text>
        <dbReference type="Rhea" id="RHEA:12228"/>
        <dbReference type="ChEBI" id="CHEBI:15377"/>
        <dbReference type="ChEBI" id="CHEBI:15378"/>
        <dbReference type="ChEBI" id="CHEBI:29985"/>
        <dbReference type="ChEBI" id="CHEBI:29991"/>
        <dbReference type="ChEBI" id="CHEBI:30616"/>
        <dbReference type="ChEBI" id="CHEBI:33019"/>
        <dbReference type="ChEBI" id="CHEBI:58048"/>
        <dbReference type="ChEBI" id="CHEBI:58359"/>
        <dbReference type="ChEBI" id="CHEBI:456215"/>
        <dbReference type="EC" id="6.3.5.4"/>
    </reaction>
</comment>
<dbReference type="EC" id="6.3.5.4" evidence="3"/>
<evidence type="ECO:0000256" key="8">
    <source>
        <dbReference type="PIRSR" id="PIRSR001589-1"/>
    </source>
</evidence>
<evidence type="ECO:0000256" key="1">
    <source>
        <dbReference type="ARBA" id="ARBA00005187"/>
    </source>
</evidence>
<dbReference type="InterPro" id="IPR051786">
    <property type="entry name" value="ASN_synthetase/amidase"/>
</dbReference>
<dbReference type="Gene3D" id="3.40.50.620">
    <property type="entry name" value="HUPs"/>
    <property type="match status" value="1"/>
</dbReference>
<evidence type="ECO:0000256" key="9">
    <source>
        <dbReference type="PIRSR" id="PIRSR001589-2"/>
    </source>
</evidence>
<protein>
    <recommendedName>
        <fullName evidence="3">asparagine synthase (glutamine-hydrolyzing)</fullName>
        <ecNumber evidence="3">6.3.5.4</ecNumber>
    </recommendedName>
</protein>
<dbReference type="InterPro" id="IPR014729">
    <property type="entry name" value="Rossmann-like_a/b/a_fold"/>
</dbReference>
<comment type="similarity">
    <text evidence="2">Belongs to the asparagine synthetase family.</text>
</comment>
<dbReference type="Gene3D" id="3.60.20.10">
    <property type="entry name" value="Glutamine Phosphoribosylpyrophosphate, subunit 1, domain 1"/>
    <property type="match status" value="1"/>
</dbReference>
<dbReference type="InterPro" id="IPR001962">
    <property type="entry name" value="Asn_synthase"/>
</dbReference>
<dbReference type="CDD" id="cd00712">
    <property type="entry name" value="AsnB"/>
    <property type="match status" value="1"/>
</dbReference>
<keyword evidence="6 8" id="KW-0315">Glutamine amidotransferase</keyword>
<dbReference type="Proteomes" id="UP000199604">
    <property type="component" value="Unassembled WGS sequence"/>
</dbReference>
<evidence type="ECO:0000313" key="13">
    <source>
        <dbReference type="Proteomes" id="UP000199604"/>
    </source>
</evidence>
<gene>
    <name evidence="12" type="ORF">SAMN05660845_2173</name>
</gene>
<dbReference type="InterPro" id="IPR017932">
    <property type="entry name" value="GATase_2_dom"/>
</dbReference>
<feature type="binding site" evidence="9">
    <location>
        <position position="100"/>
    </location>
    <ligand>
        <name>L-glutamine</name>
        <dbReference type="ChEBI" id="CHEBI:58359"/>
    </ligand>
</feature>
<dbReference type="PANTHER" id="PTHR43284">
    <property type="entry name" value="ASPARAGINE SYNTHETASE (GLUTAMINE-HYDROLYZING)"/>
    <property type="match status" value="1"/>
</dbReference>
<evidence type="ECO:0000256" key="7">
    <source>
        <dbReference type="ARBA" id="ARBA00048741"/>
    </source>
</evidence>
<accession>A0A1I0ZCS0</accession>
<dbReference type="PIRSF" id="PIRSF001589">
    <property type="entry name" value="Asn_synthetase_glu-h"/>
    <property type="match status" value="1"/>
</dbReference>
<dbReference type="InterPro" id="IPR006426">
    <property type="entry name" value="Asn_synth_AEB"/>
</dbReference>
<dbReference type="AlphaFoldDB" id="A0A1I0ZCS0"/>
<dbReference type="InterPro" id="IPR033738">
    <property type="entry name" value="AsnB_N"/>
</dbReference>
<dbReference type="GO" id="GO:0005524">
    <property type="term" value="F:ATP binding"/>
    <property type="evidence" value="ECO:0007669"/>
    <property type="project" value="UniProtKB-KW"/>
</dbReference>
<evidence type="ECO:0000259" key="11">
    <source>
        <dbReference type="PROSITE" id="PS51278"/>
    </source>
</evidence>
<dbReference type="NCBIfam" id="TIGR01536">
    <property type="entry name" value="asn_synth_AEB"/>
    <property type="match status" value="1"/>
</dbReference>
<dbReference type="RefSeq" id="WP_091477115.1">
    <property type="nucleotide sequence ID" value="NZ_FOJT01000005.1"/>
</dbReference>
<comment type="pathway">
    <text evidence="1">Amino-acid biosynthesis; L-asparagine biosynthesis; L-asparagine from L-aspartate (L-Gln route): step 1/1.</text>
</comment>
<name>A0A1I0ZCS0_9FLAO</name>
<evidence type="ECO:0000256" key="10">
    <source>
        <dbReference type="PIRSR" id="PIRSR001589-3"/>
    </source>
</evidence>
<evidence type="ECO:0000313" key="12">
    <source>
        <dbReference type="EMBL" id="SFB23192.1"/>
    </source>
</evidence>
<sequence>MCGINGILHLNDKLVDKNQLVKMRDVLEHRGPDDAGIFIENNIGLGHRRLSIIDTSSAGHQPFYSENGRYIIVFNGEIYNYKSFYPELKDKGITLKSGSDTEVLLKLYEIYGLEMLSRLNGMFAFAIWDKEEKKLVLVRDRMGVKPLYYALYQNTLYFASEQKALFAAGIPIEISESGLEEYFFNRFVAGENTLYNHINKLLPGHYMIIDENGNSKTTKWWNLKETIQNHNHILNPKKWFEEIFFESVNLRMVSDVPVGILLSGGLDSCSILSSLYHQDYKKIQTFNIGFSEEQHNESYLAKNITEEYDYEFNSITVEGDSLFDNLLESTYFQDEPIMHLNEPHLLAVSKLANPKVKVLLSGEGADELMGGYVRYKALRNPSLLKIIAQVSNLDYFNNNPRYNKLIRYSKINNESDLVLFNGTSIYPNDINSFYGPRIKPQNEYRYQILKEAQELYPDNLRRQALYFDQHTYMCSLLDRNDRCTMGASIECRQPYLDQRLIAGLGTLDDKWLFSGKKGKYILKAAMENKLSQEILNFRKIGLSAPWDNYLLSNNKFREELQNFAKSEIFNMPFLENLNGRKLVEQIEKGDKKIIPYIMPLFMLHIWQKNYFEKFV</sequence>
<keyword evidence="5 9" id="KW-0067">ATP-binding</keyword>
<dbReference type="Pfam" id="PF13522">
    <property type="entry name" value="GATase_6"/>
    <property type="match status" value="1"/>
</dbReference>
<dbReference type="EMBL" id="FOJT01000005">
    <property type="protein sequence ID" value="SFB23192.1"/>
    <property type="molecule type" value="Genomic_DNA"/>
</dbReference>
<dbReference type="SUPFAM" id="SSF56235">
    <property type="entry name" value="N-terminal nucleophile aminohydrolases (Ntn hydrolases)"/>
    <property type="match status" value="1"/>
</dbReference>
<organism evidence="12 13">
    <name type="scientific">Flavobacterium swingsii</name>
    <dbReference type="NCBI Taxonomy" id="498292"/>
    <lineage>
        <taxon>Bacteria</taxon>
        <taxon>Pseudomonadati</taxon>
        <taxon>Bacteroidota</taxon>
        <taxon>Flavobacteriia</taxon>
        <taxon>Flavobacteriales</taxon>
        <taxon>Flavobacteriaceae</taxon>
        <taxon>Flavobacterium</taxon>
    </lineage>
</organism>
<evidence type="ECO:0000256" key="2">
    <source>
        <dbReference type="ARBA" id="ARBA00005752"/>
    </source>
</evidence>
<reference evidence="13" key="1">
    <citation type="submission" date="2016-10" db="EMBL/GenBank/DDBJ databases">
        <authorList>
            <person name="Varghese N."/>
            <person name="Submissions S."/>
        </authorList>
    </citation>
    <scope>NUCLEOTIDE SEQUENCE [LARGE SCALE GENOMIC DNA]</scope>
    <source>
        <strain evidence="13">DSM 21789</strain>
    </source>
</reference>
<feature type="active site" description="For GATase activity" evidence="8">
    <location>
        <position position="2"/>
    </location>
</feature>
<keyword evidence="8" id="KW-0028">Amino-acid biosynthesis</keyword>
<evidence type="ECO:0000256" key="6">
    <source>
        <dbReference type="ARBA" id="ARBA00022962"/>
    </source>
</evidence>
<evidence type="ECO:0000256" key="5">
    <source>
        <dbReference type="ARBA" id="ARBA00022840"/>
    </source>
</evidence>
<dbReference type="GO" id="GO:0005829">
    <property type="term" value="C:cytosol"/>
    <property type="evidence" value="ECO:0007669"/>
    <property type="project" value="TreeGrafter"/>
</dbReference>
<keyword evidence="4 9" id="KW-0547">Nucleotide-binding</keyword>
<dbReference type="PROSITE" id="PS51278">
    <property type="entry name" value="GATASE_TYPE_2"/>
    <property type="match status" value="1"/>
</dbReference>
<dbReference type="CDD" id="cd01991">
    <property type="entry name" value="Asn_synthase_B_C"/>
    <property type="match status" value="1"/>
</dbReference>
<feature type="site" description="Important for beta-aspartyl-AMP intermediate formation" evidence="10">
    <location>
        <position position="363"/>
    </location>
</feature>
<evidence type="ECO:0000256" key="4">
    <source>
        <dbReference type="ARBA" id="ARBA00022741"/>
    </source>
</evidence>
<dbReference type="STRING" id="498292.SAMN05660845_2173"/>
<keyword evidence="13" id="KW-1185">Reference proteome</keyword>
<dbReference type="InterPro" id="IPR029055">
    <property type="entry name" value="Ntn_hydrolases_N"/>
</dbReference>
<evidence type="ECO:0000256" key="3">
    <source>
        <dbReference type="ARBA" id="ARBA00012737"/>
    </source>
</evidence>
<keyword evidence="8" id="KW-0061">Asparagine biosynthesis</keyword>
<feature type="domain" description="Glutamine amidotransferase type-2" evidence="11">
    <location>
        <begin position="2"/>
        <end position="212"/>
    </location>
</feature>
<dbReference type="OrthoDB" id="9763290at2"/>
<feature type="binding site" evidence="9">
    <location>
        <begin position="361"/>
        <end position="362"/>
    </location>
    <ligand>
        <name>ATP</name>
        <dbReference type="ChEBI" id="CHEBI:30616"/>
    </ligand>
</feature>
<dbReference type="Pfam" id="PF00733">
    <property type="entry name" value="Asn_synthase"/>
    <property type="match status" value="1"/>
</dbReference>
<dbReference type="GO" id="GO:0004066">
    <property type="term" value="F:asparagine synthase (glutamine-hydrolyzing) activity"/>
    <property type="evidence" value="ECO:0007669"/>
    <property type="project" value="UniProtKB-EC"/>
</dbReference>
<dbReference type="GO" id="GO:0006529">
    <property type="term" value="P:asparagine biosynthetic process"/>
    <property type="evidence" value="ECO:0007669"/>
    <property type="project" value="UniProtKB-KW"/>
</dbReference>
<feature type="binding site" evidence="9">
    <location>
        <position position="261"/>
    </location>
    <ligand>
        <name>ATP</name>
        <dbReference type="ChEBI" id="CHEBI:30616"/>
    </ligand>
</feature>
<dbReference type="PANTHER" id="PTHR43284:SF1">
    <property type="entry name" value="ASPARAGINE SYNTHETASE"/>
    <property type="match status" value="1"/>
</dbReference>